<organism evidence="1 2">
    <name type="scientific">Amborella trichopoda</name>
    <dbReference type="NCBI Taxonomy" id="13333"/>
    <lineage>
        <taxon>Eukaryota</taxon>
        <taxon>Viridiplantae</taxon>
        <taxon>Streptophyta</taxon>
        <taxon>Embryophyta</taxon>
        <taxon>Tracheophyta</taxon>
        <taxon>Spermatophyta</taxon>
        <taxon>Magnoliopsida</taxon>
        <taxon>Amborellales</taxon>
        <taxon>Amborellaceae</taxon>
        <taxon>Amborella</taxon>
    </lineage>
</organism>
<keyword evidence="2" id="KW-1185">Reference proteome</keyword>
<protein>
    <submittedName>
        <fullName evidence="1">Uncharacterized protein</fullName>
    </submittedName>
</protein>
<gene>
    <name evidence="1" type="ORF">AMTR_s00014p00023700</name>
</gene>
<reference evidence="2" key="1">
    <citation type="journal article" date="2013" name="Science">
        <title>The Amborella genome and the evolution of flowering plants.</title>
        <authorList>
            <consortium name="Amborella Genome Project"/>
        </authorList>
    </citation>
    <scope>NUCLEOTIDE SEQUENCE [LARGE SCALE GENOMIC DNA]</scope>
</reference>
<dbReference type="HOGENOM" id="CLU_2375597_0_0_1"/>
<proteinExistence type="predicted"/>
<name>W1PMZ2_AMBTC</name>
<dbReference type="Proteomes" id="UP000017836">
    <property type="component" value="Unassembled WGS sequence"/>
</dbReference>
<evidence type="ECO:0000313" key="2">
    <source>
        <dbReference type="Proteomes" id="UP000017836"/>
    </source>
</evidence>
<dbReference type="EMBL" id="KI393051">
    <property type="protein sequence ID" value="ERN09081.1"/>
    <property type="molecule type" value="Genomic_DNA"/>
</dbReference>
<accession>W1PMZ2</accession>
<sequence length="95" mass="11084">MKRLNAKQWKYLWVKLKDRPYSQVLAVLKLQNALGSMVEAEMGDCGRGCGNPRSDEDDKLKFTHYEKTRRTRDTCWDLVGHPRQNFPRANSATKQ</sequence>
<dbReference type="AlphaFoldDB" id="W1PMZ2"/>
<dbReference type="Gramene" id="ERN09081">
    <property type="protein sequence ID" value="ERN09081"/>
    <property type="gene ID" value="AMTR_s00014p00023700"/>
</dbReference>
<evidence type="ECO:0000313" key="1">
    <source>
        <dbReference type="EMBL" id="ERN09081.1"/>
    </source>
</evidence>